<evidence type="ECO:0000256" key="1">
    <source>
        <dbReference type="SAM" id="MobiDB-lite"/>
    </source>
</evidence>
<dbReference type="Proteomes" id="UP000013827">
    <property type="component" value="Unassembled WGS sequence"/>
</dbReference>
<reference evidence="3" key="1">
    <citation type="journal article" date="2013" name="Nature">
        <title>Pan genome of the phytoplankton Emiliania underpins its global distribution.</title>
        <authorList>
            <person name="Read B.A."/>
            <person name="Kegel J."/>
            <person name="Klute M.J."/>
            <person name="Kuo A."/>
            <person name="Lefebvre S.C."/>
            <person name="Maumus F."/>
            <person name="Mayer C."/>
            <person name="Miller J."/>
            <person name="Monier A."/>
            <person name="Salamov A."/>
            <person name="Young J."/>
            <person name="Aguilar M."/>
            <person name="Claverie J.M."/>
            <person name="Frickenhaus S."/>
            <person name="Gonzalez K."/>
            <person name="Herman E.K."/>
            <person name="Lin Y.C."/>
            <person name="Napier J."/>
            <person name="Ogata H."/>
            <person name="Sarno A.F."/>
            <person name="Shmutz J."/>
            <person name="Schroeder D."/>
            <person name="de Vargas C."/>
            <person name="Verret F."/>
            <person name="von Dassow P."/>
            <person name="Valentin K."/>
            <person name="Van de Peer Y."/>
            <person name="Wheeler G."/>
            <person name="Dacks J.B."/>
            <person name="Delwiche C.F."/>
            <person name="Dyhrman S.T."/>
            <person name="Glockner G."/>
            <person name="John U."/>
            <person name="Richards T."/>
            <person name="Worden A.Z."/>
            <person name="Zhang X."/>
            <person name="Grigoriev I.V."/>
            <person name="Allen A.E."/>
            <person name="Bidle K."/>
            <person name="Borodovsky M."/>
            <person name="Bowler C."/>
            <person name="Brownlee C."/>
            <person name="Cock J.M."/>
            <person name="Elias M."/>
            <person name="Gladyshev V.N."/>
            <person name="Groth M."/>
            <person name="Guda C."/>
            <person name="Hadaegh A."/>
            <person name="Iglesias-Rodriguez M.D."/>
            <person name="Jenkins J."/>
            <person name="Jones B.M."/>
            <person name="Lawson T."/>
            <person name="Leese F."/>
            <person name="Lindquist E."/>
            <person name="Lobanov A."/>
            <person name="Lomsadze A."/>
            <person name="Malik S.B."/>
            <person name="Marsh M.E."/>
            <person name="Mackinder L."/>
            <person name="Mock T."/>
            <person name="Mueller-Roeber B."/>
            <person name="Pagarete A."/>
            <person name="Parker M."/>
            <person name="Probert I."/>
            <person name="Quesneville H."/>
            <person name="Raines C."/>
            <person name="Rensing S.A."/>
            <person name="Riano-Pachon D.M."/>
            <person name="Richier S."/>
            <person name="Rokitta S."/>
            <person name="Shiraiwa Y."/>
            <person name="Soanes D.M."/>
            <person name="van der Giezen M."/>
            <person name="Wahlund T.M."/>
            <person name="Williams B."/>
            <person name="Wilson W."/>
            <person name="Wolfe G."/>
            <person name="Wurch L.L."/>
        </authorList>
    </citation>
    <scope>NUCLEOTIDE SEQUENCE</scope>
</reference>
<proteinExistence type="predicted"/>
<dbReference type="AlphaFoldDB" id="A0A0D3KP23"/>
<name>A0A0D3KP23_EMIH1</name>
<feature type="compositionally biased region" description="Basic and acidic residues" evidence="1">
    <location>
        <begin position="170"/>
        <end position="190"/>
    </location>
</feature>
<protein>
    <submittedName>
        <fullName evidence="2">Uncharacterized protein</fullName>
    </submittedName>
</protein>
<dbReference type="RefSeq" id="XP_005789937.1">
    <property type="nucleotide sequence ID" value="XM_005789880.1"/>
</dbReference>
<dbReference type="GeneID" id="17282778"/>
<dbReference type="EnsemblProtists" id="EOD37508">
    <property type="protein sequence ID" value="EOD37508"/>
    <property type="gene ID" value="EMIHUDRAFT_440353"/>
</dbReference>
<keyword evidence="3" id="KW-1185">Reference proteome</keyword>
<dbReference type="HOGENOM" id="CLU_1351099_0_0_1"/>
<dbReference type="PaxDb" id="2903-EOD37508"/>
<dbReference type="KEGG" id="ehx:EMIHUDRAFT_440353"/>
<evidence type="ECO:0000313" key="3">
    <source>
        <dbReference type="Proteomes" id="UP000013827"/>
    </source>
</evidence>
<accession>A0A0D3KP23</accession>
<reference evidence="2" key="2">
    <citation type="submission" date="2024-10" db="UniProtKB">
        <authorList>
            <consortium name="EnsemblProtists"/>
        </authorList>
    </citation>
    <scope>IDENTIFICATION</scope>
</reference>
<evidence type="ECO:0000313" key="2">
    <source>
        <dbReference type="EnsemblProtists" id="EOD37508"/>
    </source>
</evidence>
<feature type="region of interest" description="Disordered" evidence="1">
    <location>
        <begin position="170"/>
        <end position="203"/>
    </location>
</feature>
<organism evidence="2 3">
    <name type="scientific">Emiliania huxleyi (strain CCMP1516)</name>
    <dbReference type="NCBI Taxonomy" id="280463"/>
    <lineage>
        <taxon>Eukaryota</taxon>
        <taxon>Haptista</taxon>
        <taxon>Haptophyta</taxon>
        <taxon>Prymnesiophyceae</taxon>
        <taxon>Isochrysidales</taxon>
        <taxon>Noelaerhabdaceae</taxon>
        <taxon>Emiliania</taxon>
    </lineage>
</organism>
<sequence>MVSAAAGVWPRLLHTSLVFGSGWVPRECARCRGGAGRGRAIRSDSGPLLSADECRREMPGPVAATLASQLTAAGLQGVDGGDACTRSSYLDEPPEMDAYHTLMDILRARLTAPPAPAEPWMAQAAGSGHNQSSYFRARAHWYTLQVAADPESMRPVEAIAPAQARRDALRDAWRQRAAGRERRPFTSDHPAKRKTNHLVPYGH</sequence>